<feature type="binding site" evidence="10">
    <location>
        <position position="136"/>
    </location>
    <ligand>
        <name>Zn(2+)</name>
        <dbReference type="ChEBI" id="CHEBI:29105"/>
    </ligand>
</feature>
<dbReference type="EC" id="6.1.1.17" evidence="10"/>
<protein>
    <recommendedName>
        <fullName evidence="10">Glutamate--tRNA ligase</fullName>
        <ecNumber evidence="10">6.1.1.17</ecNumber>
    </recommendedName>
    <alternativeName>
        <fullName evidence="10">Glutamyl-tRNA synthetase</fullName>
        <shortName evidence="10">GluRS</shortName>
    </alternativeName>
</protein>
<comment type="similarity">
    <text evidence="2 10">Belongs to the class-I aminoacyl-tRNA synthetase family. Glutamate--tRNA ligase type 1 subfamily.</text>
</comment>
<reference evidence="13 14" key="1">
    <citation type="journal article" date="2018" name="Microbiome">
        <title>Fine metagenomic profile of the Mediterranean stratified and mixed water columns revealed by assembly and recruitment.</title>
        <authorList>
            <person name="Haro-Moreno J.M."/>
            <person name="Lopez-Perez M."/>
            <person name="De La Torre J.R."/>
            <person name="Picazo A."/>
            <person name="Camacho A."/>
            <person name="Rodriguez-Valera F."/>
        </authorList>
    </citation>
    <scope>NUCLEOTIDE SEQUENCE [LARGE SCALE GENOMIC DNA]</scope>
    <source>
        <strain evidence="13">MED-G83</strain>
    </source>
</reference>
<evidence type="ECO:0000256" key="3">
    <source>
        <dbReference type="ARBA" id="ARBA00011245"/>
    </source>
</evidence>
<dbReference type="GO" id="GO:0004818">
    <property type="term" value="F:glutamate-tRNA ligase activity"/>
    <property type="evidence" value="ECO:0007669"/>
    <property type="project" value="UniProtKB-UniRule"/>
</dbReference>
<dbReference type="Pfam" id="PF00749">
    <property type="entry name" value="tRNA-synt_1c"/>
    <property type="match status" value="1"/>
</dbReference>
<gene>
    <name evidence="10 13" type="primary">gltX</name>
    <name evidence="13" type="ORF">DBW97_02645</name>
</gene>
<dbReference type="AlphaFoldDB" id="A0A368BM76"/>
<comment type="subunit">
    <text evidence="3 10">Monomer.</text>
</comment>
<dbReference type="EMBL" id="QOPD01000003">
    <property type="protein sequence ID" value="RCL38419.1"/>
    <property type="molecule type" value="Genomic_DNA"/>
</dbReference>
<name>A0A368BM76_9GAMM</name>
<dbReference type="PRINTS" id="PR00987">
    <property type="entry name" value="TRNASYNTHGLU"/>
</dbReference>
<dbReference type="Gene3D" id="3.40.50.620">
    <property type="entry name" value="HUPs"/>
    <property type="match status" value="1"/>
</dbReference>
<dbReference type="Pfam" id="PF19269">
    <property type="entry name" value="Anticodon_2"/>
    <property type="match status" value="1"/>
</dbReference>
<dbReference type="Gene3D" id="1.10.10.350">
    <property type="match status" value="1"/>
</dbReference>
<evidence type="ECO:0000256" key="2">
    <source>
        <dbReference type="ARBA" id="ARBA00007894"/>
    </source>
</evidence>
<dbReference type="SUPFAM" id="SSF48163">
    <property type="entry name" value="An anticodon-binding domain of class I aminoacyl-tRNA synthetases"/>
    <property type="match status" value="1"/>
</dbReference>
<dbReference type="PROSITE" id="PS00178">
    <property type="entry name" value="AA_TRNA_LIGASE_I"/>
    <property type="match status" value="1"/>
</dbReference>
<dbReference type="GO" id="GO:0005524">
    <property type="term" value="F:ATP binding"/>
    <property type="evidence" value="ECO:0007669"/>
    <property type="project" value="UniProtKB-UniRule"/>
</dbReference>
<dbReference type="GO" id="GO:0008270">
    <property type="term" value="F:zinc ion binding"/>
    <property type="evidence" value="ECO:0007669"/>
    <property type="project" value="UniProtKB-UniRule"/>
</dbReference>
<dbReference type="FunFam" id="3.40.50.620:FF:000007">
    <property type="entry name" value="Glutamate--tRNA ligase"/>
    <property type="match status" value="1"/>
</dbReference>
<dbReference type="SUPFAM" id="SSF52374">
    <property type="entry name" value="Nucleotidylyl transferase"/>
    <property type="match status" value="1"/>
</dbReference>
<feature type="binding site" evidence="10">
    <location>
        <position position="138"/>
    </location>
    <ligand>
        <name>Zn(2+)</name>
        <dbReference type="ChEBI" id="CHEBI:29105"/>
    </ligand>
</feature>
<dbReference type="NCBIfam" id="TIGR00464">
    <property type="entry name" value="gltX_bact"/>
    <property type="match status" value="1"/>
</dbReference>
<dbReference type="InterPro" id="IPR004527">
    <property type="entry name" value="Glu-tRNA-ligase_bac/mito"/>
</dbReference>
<evidence type="ECO:0000256" key="7">
    <source>
        <dbReference type="ARBA" id="ARBA00022840"/>
    </source>
</evidence>
<keyword evidence="6 10" id="KW-0547">Nucleotide-binding</keyword>
<dbReference type="InterPro" id="IPR014729">
    <property type="entry name" value="Rossmann-like_a/b/a_fold"/>
</dbReference>
<evidence type="ECO:0000256" key="10">
    <source>
        <dbReference type="HAMAP-Rule" id="MF_00022"/>
    </source>
</evidence>
<keyword evidence="10" id="KW-0479">Metal-binding</keyword>
<dbReference type="InterPro" id="IPR033910">
    <property type="entry name" value="GluRS_core"/>
</dbReference>
<evidence type="ECO:0000259" key="12">
    <source>
        <dbReference type="Pfam" id="PF19269"/>
    </source>
</evidence>
<dbReference type="PANTHER" id="PTHR43311">
    <property type="entry name" value="GLUTAMATE--TRNA LIGASE"/>
    <property type="match status" value="1"/>
</dbReference>
<evidence type="ECO:0000313" key="14">
    <source>
        <dbReference type="Proteomes" id="UP000252147"/>
    </source>
</evidence>
<keyword evidence="8 10" id="KW-0648">Protein biosynthesis</keyword>
<dbReference type="PANTHER" id="PTHR43311:SF2">
    <property type="entry name" value="GLUTAMATE--TRNA LIGASE, MITOCHONDRIAL-RELATED"/>
    <property type="match status" value="1"/>
</dbReference>
<evidence type="ECO:0000256" key="1">
    <source>
        <dbReference type="ARBA" id="ARBA00004496"/>
    </source>
</evidence>
<feature type="binding site" evidence="10">
    <location>
        <position position="111"/>
    </location>
    <ligand>
        <name>Zn(2+)</name>
        <dbReference type="ChEBI" id="CHEBI:29105"/>
    </ligand>
</feature>
<dbReference type="HAMAP" id="MF_00022">
    <property type="entry name" value="Glu_tRNA_synth_type1"/>
    <property type="match status" value="1"/>
</dbReference>
<evidence type="ECO:0000259" key="11">
    <source>
        <dbReference type="Pfam" id="PF00749"/>
    </source>
</evidence>
<feature type="domain" description="Glutamyl/glutaminyl-tRNA synthetase class Ib catalytic" evidence="11">
    <location>
        <begin position="14"/>
        <end position="312"/>
    </location>
</feature>
<dbReference type="CDD" id="cd00808">
    <property type="entry name" value="GluRS_core"/>
    <property type="match status" value="1"/>
</dbReference>
<dbReference type="GO" id="GO:0006424">
    <property type="term" value="P:glutamyl-tRNA aminoacylation"/>
    <property type="evidence" value="ECO:0007669"/>
    <property type="project" value="UniProtKB-UniRule"/>
</dbReference>
<evidence type="ECO:0000313" key="13">
    <source>
        <dbReference type="EMBL" id="RCL38419.1"/>
    </source>
</evidence>
<evidence type="ECO:0000256" key="9">
    <source>
        <dbReference type="ARBA" id="ARBA00023146"/>
    </source>
</evidence>
<evidence type="ECO:0000256" key="8">
    <source>
        <dbReference type="ARBA" id="ARBA00022917"/>
    </source>
</evidence>
<feature type="binding site" evidence="10">
    <location>
        <position position="109"/>
    </location>
    <ligand>
        <name>Zn(2+)</name>
        <dbReference type="ChEBI" id="CHEBI:29105"/>
    </ligand>
</feature>
<accession>A0A368BM76</accession>
<dbReference type="InterPro" id="IPR008925">
    <property type="entry name" value="aa_tRNA-synth_I_cd-bd_sf"/>
</dbReference>
<feature type="binding site" evidence="10">
    <location>
        <position position="248"/>
    </location>
    <ligand>
        <name>ATP</name>
        <dbReference type="ChEBI" id="CHEBI:30616"/>
    </ligand>
</feature>
<dbReference type="GO" id="GO:0000049">
    <property type="term" value="F:tRNA binding"/>
    <property type="evidence" value="ECO:0007669"/>
    <property type="project" value="InterPro"/>
</dbReference>
<feature type="short sequence motif" description="'KMSKS' region" evidence="10">
    <location>
        <begin position="245"/>
        <end position="249"/>
    </location>
</feature>
<evidence type="ECO:0000256" key="5">
    <source>
        <dbReference type="ARBA" id="ARBA00022598"/>
    </source>
</evidence>
<organism evidence="13 14">
    <name type="scientific">SAR86 cluster bacterium</name>
    <dbReference type="NCBI Taxonomy" id="2030880"/>
    <lineage>
        <taxon>Bacteria</taxon>
        <taxon>Pseudomonadati</taxon>
        <taxon>Pseudomonadota</taxon>
        <taxon>Gammaproteobacteria</taxon>
        <taxon>SAR86 cluster</taxon>
    </lineage>
</organism>
<dbReference type="InterPro" id="IPR001412">
    <property type="entry name" value="aa-tRNA-synth_I_CS"/>
</dbReference>
<proteinExistence type="inferred from homology"/>
<sequence>MGNVRKEWGENKLVKTRFAPSPTGYLHIGGVRTALFNYIYARKYKGQFLVRIEDTDAERSKEEFVTAILDGLDWLNLSPDVEPIKQSTRYGIYKKNALELLNNGSAYRCNCSQERLANLRAEQEKNGLKPSYDGFCRDKSIEDINSAIRIKSPKEGETIVNDEVYGTIHFPNKELDDLIILRSDGSPTYHFCNVIDDNEQGVTHVIRGEDHLPNTPRQIQIVNALGYKGFSYAHLPLVLGEDRKRLSKRHAATDLMTYKQQGYLPDALKNMLIRLGWSKVEQEVFAISEILDSFNLTDIQRAGAVFDIGRLNFINQEHLALKNDVELLHLIKPFADKIDLDLDSHHDPKRLIRLCVGSGNNLEEIAHFLIPFVRNYDEYSDDCYEKFLIGSEKVLDFFNTQISTLDEWSETAINEVIDRAKTELDLPMPKIGMPMRAALLGRTKSPPLDATIYLLKKEQVLERIAQTLKKITAEC</sequence>
<keyword evidence="10" id="KW-0862">Zinc</keyword>
<keyword evidence="5 10" id="KW-0436">Ligase</keyword>
<dbReference type="InterPro" id="IPR020058">
    <property type="entry name" value="Glu/Gln-tRNA-synth_Ib_cat-dom"/>
</dbReference>
<evidence type="ECO:0000256" key="4">
    <source>
        <dbReference type="ARBA" id="ARBA00022490"/>
    </source>
</evidence>
<evidence type="ECO:0000256" key="6">
    <source>
        <dbReference type="ARBA" id="ARBA00022741"/>
    </source>
</evidence>
<keyword evidence="4 10" id="KW-0963">Cytoplasm</keyword>
<comment type="caution">
    <text evidence="13">The sequence shown here is derived from an EMBL/GenBank/DDBJ whole genome shotgun (WGS) entry which is preliminary data.</text>
</comment>
<feature type="short sequence motif" description="'HIGH' region" evidence="10">
    <location>
        <begin position="20"/>
        <end position="30"/>
    </location>
</feature>
<comment type="function">
    <text evidence="10">Catalyzes the attachment of glutamate to tRNA(Glu) in a two-step reaction: glutamate is first activated by ATP to form Glu-AMP and then transferred to the acceptor end of tRNA(Glu).</text>
</comment>
<dbReference type="InterPro" id="IPR045462">
    <property type="entry name" value="aa-tRNA-synth_I_cd-bd"/>
</dbReference>
<keyword evidence="7 10" id="KW-0067">ATP-binding</keyword>
<dbReference type="GO" id="GO:0005829">
    <property type="term" value="C:cytosol"/>
    <property type="evidence" value="ECO:0007669"/>
    <property type="project" value="TreeGrafter"/>
</dbReference>
<dbReference type="InterPro" id="IPR020751">
    <property type="entry name" value="aa-tRNA-synth_I_codon-bd_sub2"/>
</dbReference>
<comment type="catalytic activity">
    <reaction evidence="10">
        <text>tRNA(Glu) + L-glutamate + ATP = L-glutamyl-tRNA(Glu) + AMP + diphosphate</text>
        <dbReference type="Rhea" id="RHEA:23540"/>
        <dbReference type="Rhea" id="RHEA-COMP:9663"/>
        <dbReference type="Rhea" id="RHEA-COMP:9680"/>
        <dbReference type="ChEBI" id="CHEBI:29985"/>
        <dbReference type="ChEBI" id="CHEBI:30616"/>
        <dbReference type="ChEBI" id="CHEBI:33019"/>
        <dbReference type="ChEBI" id="CHEBI:78442"/>
        <dbReference type="ChEBI" id="CHEBI:78520"/>
        <dbReference type="ChEBI" id="CHEBI:456215"/>
        <dbReference type="EC" id="6.1.1.17"/>
    </reaction>
</comment>
<dbReference type="InterPro" id="IPR049940">
    <property type="entry name" value="GluQ/Sye"/>
</dbReference>
<dbReference type="InterPro" id="IPR000924">
    <property type="entry name" value="Glu/Gln-tRNA-synth"/>
</dbReference>
<comment type="cofactor">
    <cofactor evidence="10">
        <name>Zn(2+)</name>
        <dbReference type="ChEBI" id="CHEBI:29105"/>
    </cofactor>
    <text evidence="10">Binds 1 zinc ion per subunit.</text>
</comment>
<feature type="domain" description="Aminoacyl-tRNA synthetase class I anticodon-binding" evidence="12">
    <location>
        <begin position="327"/>
        <end position="467"/>
    </location>
</feature>
<comment type="subcellular location">
    <subcellularLocation>
        <location evidence="1 10">Cytoplasm</location>
    </subcellularLocation>
</comment>
<keyword evidence="9 10" id="KW-0030">Aminoacyl-tRNA synthetase</keyword>
<dbReference type="Proteomes" id="UP000252147">
    <property type="component" value="Unassembled WGS sequence"/>
</dbReference>